<dbReference type="PANTHER" id="PTHR10909">
    <property type="entry name" value="ELECTRON TRANSPORT OXIDOREDUCTASE"/>
    <property type="match status" value="1"/>
</dbReference>
<dbReference type="SUPFAM" id="SSF47203">
    <property type="entry name" value="Acyl-CoA dehydrogenase C-terminal domain-like"/>
    <property type="match status" value="2"/>
</dbReference>
<organism evidence="15 16">
    <name type="scientific">Blepharisma stoltei</name>
    <dbReference type="NCBI Taxonomy" id="1481888"/>
    <lineage>
        <taxon>Eukaryota</taxon>
        <taxon>Sar</taxon>
        <taxon>Alveolata</taxon>
        <taxon>Ciliophora</taxon>
        <taxon>Postciliodesmatophora</taxon>
        <taxon>Heterotrichea</taxon>
        <taxon>Heterotrichida</taxon>
        <taxon>Blepharismidae</taxon>
        <taxon>Blepharisma</taxon>
    </lineage>
</organism>
<evidence type="ECO:0000259" key="14">
    <source>
        <dbReference type="Pfam" id="PF22924"/>
    </source>
</evidence>
<evidence type="ECO:0000256" key="4">
    <source>
        <dbReference type="ARBA" id="ARBA00022630"/>
    </source>
</evidence>
<dbReference type="InterPro" id="IPR012258">
    <property type="entry name" value="Acyl-CoA_oxidase"/>
</dbReference>
<dbReference type="Pfam" id="PF01756">
    <property type="entry name" value="ACOX"/>
    <property type="match status" value="1"/>
</dbReference>
<evidence type="ECO:0000256" key="8">
    <source>
        <dbReference type="ARBA" id="ARBA00023098"/>
    </source>
</evidence>
<keyword evidence="8" id="KW-0443">Lipid metabolism</keyword>
<evidence type="ECO:0000259" key="13">
    <source>
        <dbReference type="Pfam" id="PF01756"/>
    </source>
</evidence>
<dbReference type="GO" id="GO:0005777">
    <property type="term" value="C:peroxisome"/>
    <property type="evidence" value="ECO:0007669"/>
    <property type="project" value="UniProtKB-SubCell"/>
</dbReference>
<reference evidence="15" key="1">
    <citation type="submission" date="2021-09" db="EMBL/GenBank/DDBJ databases">
        <authorList>
            <consortium name="AG Swart"/>
            <person name="Singh M."/>
            <person name="Singh A."/>
            <person name="Seah K."/>
            <person name="Emmerich C."/>
        </authorList>
    </citation>
    <scope>NUCLEOTIDE SEQUENCE</scope>
    <source>
        <strain evidence="15">ATCC30299</strain>
    </source>
</reference>
<dbReference type="PIRSF" id="PIRSF000168">
    <property type="entry name" value="Acyl-CoA_oxidase"/>
    <property type="match status" value="1"/>
</dbReference>
<dbReference type="Pfam" id="PF22924">
    <property type="entry name" value="ACOX_C_alpha1"/>
    <property type="match status" value="1"/>
</dbReference>
<evidence type="ECO:0000256" key="2">
    <source>
        <dbReference type="ARBA" id="ARBA00004275"/>
    </source>
</evidence>
<dbReference type="GO" id="GO:0033540">
    <property type="term" value="P:fatty acid beta-oxidation using acyl-CoA oxidase"/>
    <property type="evidence" value="ECO:0007669"/>
    <property type="project" value="TreeGrafter"/>
</dbReference>
<accession>A0AAU9IIH0</accession>
<dbReference type="Gene3D" id="2.40.110.10">
    <property type="entry name" value="Butyryl-CoA Dehydrogenase, subunit A, domain 2"/>
    <property type="match status" value="1"/>
</dbReference>
<evidence type="ECO:0000256" key="11">
    <source>
        <dbReference type="PIRSR" id="PIRSR000168-1"/>
    </source>
</evidence>
<evidence type="ECO:0000256" key="1">
    <source>
        <dbReference type="ARBA" id="ARBA00001974"/>
    </source>
</evidence>
<evidence type="ECO:0000256" key="10">
    <source>
        <dbReference type="PIRNR" id="PIRNR000168"/>
    </source>
</evidence>
<evidence type="ECO:0000256" key="12">
    <source>
        <dbReference type="PIRSR" id="PIRSR000168-2"/>
    </source>
</evidence>
<name>A0AAU9IIH0_9CILI</name>
<dbReference type="FunFam" id="1.20.140.10:FF:000007">
    <property type="entry name" value="Acyl-coenzyme A oxidase"/>
    <property type="match status" value="1"/>
</dbReference>
<evidence type="ECO:0000313" key="15">
    <source>
        <dbReference type="EMBL" id="CAG9315289.1"/>
    </source>
</evidence>
<dbReference type="Gene3D" id="1.20.140.10">
    <property type="entry name" value="Butyryl-CoA Dehydrogenase, subunit A, domain 3"/>
    <property type="match status" value="2"/>
</dbReference>
<comment type="similarity">
    <text evidence="3 10">Belongs to the acyl-CoA oxidase family.</text>
</comment>
<evidence type="ECO:0000256" key="6">
    <source>
        <dbReference type="ARBA" id="ARBA00022832"/>
    </source>
</evidence>
<evidence type="ECO:0000256" key="5">
    <source>
        <dbReference type="ARBA" id="ARBA00022827"/>
    </source>
</evidence>
<keyword evidence="9" id="KW-0576">Peroxisome</keyword>
<keyword evidence="5 10" id="KW-0274">FAD</keyword>
<keyword evidence="7" id="KW-0560">Oxidoreductase</keyword>
<comment type="subcellular location">
    <subcellularLocation>
        <location evidence="2">Peroxisome</location>
    </subcellularLocation>
</comment>
<keyword evidence="16" id="KW-1185">Reference proteome</keyword>
<dbReference type="InterPro" id="IPR055060">
    <property type="entry name" value="ACOX_C_alpha1"/>
</dbReference>
<feature type="domain" description="Acyl-CoA oxidase C-alpha1" evidence="14">
    <location>
        <begin position="307"/>
        <end position="466"/>
    </location>
</feature>
<sequence>MSGCHRLKLLQSHLVSKFPVSDHDSSLAEYLSRSQEIDKTTVAEVYFGSFYPKIVELRNKMCSSPLFDHTEDVELSREPLRQKIIEQLGFLYTSNQLTYDIDMKDPAKKSEFLYCLGEYCQMTSTRFVVHITLYLDTIQNLGTQKHRNSIDRAYCLKDYGSFAMTELGHGSNVAGLETTATYDHKTREFIINSPRPTSAKWLIGAVGKTANMTSLFAKLIVDGVDKGVHAFVIPIRDYETHQPLPGVILGDCGKKIYLDGVDNGFLIFNDYRVPYDCLLDRLSQITTDGKFKSSIKNKEKRLGIMLGGLIRGRIAVVNGSEVCMRHSLTIALRFAAIKKQFSKQNGPEIPILDYQTQQYRLIPHLAKMFGIKSCGIFLMEEFKNVRSKTFDDPECNELAEYHSILSAMKNISSSFAVAATQECREATGGMGFQAYSRLNSHRNMSDVHTTWEGDNTVLIQQAGKFIFKQVQRAFKGIKITAPSLSYLTLDLDQVKSFKVDFSTEEELYNEKLLIELMEYRVNWLLHQSIAKLQENGPKFDDMFDAWNNTQVHYLQDLGKSYGECIIAKQLLKLVNGVLEKNQMTGAVIKKLFYLFVLERVEKNSGLYLENAFNGSQIRLVKDAEVNLCRELAKDSLHIIDAIAAPDKILGSAIGNADGQMYSNIIKAVEASKRVYDPPTWLPILKQVRNAIELK</sequence>
<dbReference type="AlphaFoldDB" id="A0AAU9IIH0"/>
<keyword evidence="4 10" id="KW-0285">Flavoprotein</keyword>
<gene>
    <name evidence="15" type="ORF">BSTOLATCC_MIC13063</name>
</gene>
<dbReference type="GO" id="GO:0071949">
    <property type="term" value="F:FAD binding"/>
    <property type="evidence" value="ECO:0007669"/>
    <property type="project" value="InterPro"/>
</dbReference>
<evidence type="ECO:0000256" key="7">
    <source>
        <dbReference type="ARBA" id="ARBA00023002"/>
    </source>
</evidence>
<evidence type="ECO:0000313" key="16">
    <source>
        <dbReference type="Proteomes" id="UP001162131"/>
    </source>
</evidence>
<evidence type="ECO:0000256" key="9">
    <source>
        <dbReference type="ARBA" id="ARBA00023140"/>
    </source>
</evidence>
<feature type="binding site" evidence="12">
    <location>
        <position position="204"/>
    </location>
    <ligand>
        <name>FAD</name>
        <dbReference type="ChEBI" id="CHEBI:57692"/>
    </ligand>
</feature>
<dbReference type="SUPFAM" id="SSF56645">
    <property type="entry name" value="Acyl-CoA dehydrogenase NM domain-like"/>
    <property type="match status" value="1"/>
</dbReference>
<dbReference type="InterPro" id="IPR046373">
    <property type="entry name" value="Acyl-CoA_Oxase/DH_mid-dom_sf"/>
</dbReference>
<dbReference type="FunFam" id="2.40.110.10:FF:000005">
    <property type="entry name" value="Acyl-coenzyme A oxidase"/>
    <property type="match status" value="1"/>
</dbReference>
<dbReference type="EMBL" id="CAJZBQ010000013">
    <property type="protein sequence ID" value="CAG9315289.1"/>
    <property type="molecule type" value="Genomic_DNA"/>
</dbReference>
<dbReference type="FunFam" id="1.20.140.10:FF:000010">
    <property type="entry name" value="Acyl-coenzyme A oxidase"/>
    <property type="match status" value="1"/>
</dbReference>
<proteinExistence type="inferred from homology"/>
<keyword evidence="6" id="KW-0276">Fatty acid metabolism</keyword>
<evidence type="ECO:0000256" key="3">
    <source>
        <dbReference type="ARBA" id="ARBA00006288"/>
    </source>
</evidence>
<dbReference type="GO" id="GO:0055088">
    <property type="term" value="P:lipid homeostasis"/>
    <property type="evidence" value="ECO:0007669"/>
    <property type="project" value="TreeGrafter"/>
</dbReference>
<comment type="cofactor">
    <cofactor evidence="1">
        <name>FAD</name>
        <dbReference type="ChEBI" id="CHEBI:57692"/>
    </cofactor>
</comment>
<dbReference type="InterPro" id="IPR002655">
    <property type="entry name" value="Acyl-CoA_oxidase_C"/>
</dbReference>
<comment type="caution">
    <text evidence="15">The sequence shown here is derived from an EMBL/GenBank/DDBJ whole genome shotgun (WGS) entry which is preliminary data.</text>
</comment>
<dbReference type="GO" id="GO:0003997">
    <property type="term" value="F:acyl-CoA oxidase activity"/>
    <property type="evidence" value="ECO:0007669"/>
    <property type="project" value="InterPro"/>
</dbReference>
<protein>
    <recommendedName>
        <fullName evidence="10">Acyl-coenzyme A oxidase</fullName>
    </recommendedName>
</protein>
<dbReference type="InterPro" id="IPR036250">
    <property type="entry name" value="AcylCo_DH-like_C"/>
</dbReference>
<dbReference type="Proteomes" id="UP001162131">
    <property type="component" value="Unassembled WGS sequence"/>
</dbReference>
<dbReference type="PANTHER" id="PTHR10909:SF352">
    <property type="entry name" value="ACYL-COENZYME A OXIDASE-LIKE PROTEIN"/>
    <property type="match status" value="1"/>
</dbReference>
<feature type="binding site" evidence="12">
    <location>
        <position position="165"/>
    </location>
    <ligand>
        <name>FAD</name>
        <dbReference type="ChEBI" id="CHEBI:57692"/>
    </ligand>
</feature>
<dbReference type="InterPro" id="IPR009100">
    <property type="entry name" value="AcylCoA_DH/oxidase_NM_dom_sf"/>
</dbReference>
<dbReference type="GO" id="GO:0005504">
    <property type="term" value="F:fatty acid binding"/>
    <property type="evidence" value="ECO:0007669"/>
    <property type="project" value="TreeGrafter"/>
</dbReference>
<feature type="active site" description="Proton acceptor" evidence="11">
    <location>
        <position position="452"/>
    </location>
</feature>
<feature type="domain" description="Acyl-CoA oxidase C-terminal" evidence="13">
    <location>
        <begin position="511"/>
        <end position="687"/>
    </location>
</feature>